<organism evidence="3 4">
    <name type="scientific">Herbiconiux oxytropis</name>
    <dbReference type="NCBI Taxonomy" id="2970915"/>
    <lineage>
        <taxon>Bacteria</taxon>
        <taxon>Bacillati</taxon>
        <taxon>Actinomycetota</taxon>
        <taxon>Actinomycetes</taxon>
        <taxon>Micrococcales</taxon>
        <taxon>Microbacteriaceae</taxon>
        <taxon>Herbiconiux</taxon>
    </lineage>
</organism>
<sequence>MTNHHPTPKPPAVGRSDGSRLPADGYAVWYLIGATFLFAGAAFAFTMDLFLVGILGLAAGAVVAAAGLWVWRRAHVAGRADPQSLPHPQARSAPAPERPGSAHRSRASVVERLALPDARWSSRSCGELLRGHAGLAPWADASTSRAAGSAARREHLRELGWTVVVVRRSGLYRHPGLARVAGRAR</sequence>
<keyword evidence="2" id="KW-1133">Transmembrane helix</keyword>
<protein>
    <submittedName>
        <fullName evidence="3">Uncharacterized protein</fullName>
    </submittedName>
</protein>
<dbReference type="EMBL" id="JANLCK010000001">
    <property type="protein sequence ID" value="MCS5724403.1"/>
    <property type="molecule type" value="Genomic_DNA"/>
</dbReference>
<gene>
    <name evidence="3" type="ORF">N1028_00685</name>
</gene>
<reference evidence="3" key="1">
    <citation type="submission" date="2022-08" db="EMBL/GenBank/DDBJ databases">
        <authorList>
            <person name="Deng Y."/>
            <person name="Han X.-F."/>
            <person name="Zhang Y.-Q."/>
        </authorList>
    </citation>
    <scope>NUCLEOTIDE SEQUENCE</scope>
    <source>
        <strain evidence="3">CPCC 203407</strain>
    </source>
</reference>
<keyword evidence="2" id="KW-0472">Membrane</keyword>
<evidence type="ECO:0000256" key="2">
    <source>
        <dbReference type="SAM" id="Phobius"/>
    </source>
</evidence>
<dbReference type="Proteomes" id="UP001165587">
    <property type="component" value="Unassembled WGS sequence"/>
</dbReference>
<feature type="transmembrane region" description="Helical" evidence="2">
    <location>
        <begin position="26"/>
        <end position="45"/>
    </location>
</feature>
<comment type="caution">
    <text evidence="3">The sequence shown here is derived from an EMBL/GenBank/DDBJ whole genome shotgun (WGS) entry which is preliminary data.</text>
</comment>
<keyword evidence="4" id="KW-1185">Reference proteome</keyword>
<evidence type="ECO:0000256" key="1">
    <source>
        <dbReference type="SAM" id="MobiDB-lite"/>
    </source>
</evidence>
<dbReference type="AlphaFoldDB" id="A0AA42BVF8"/>
<proteinExistence type="predicted"/>
<keyword evidence="2" id="KW-0812">Transmembrane</keyword>
<accession>A0AA42BVF8</accession>
<dbReference type="RefSeq" id="WP_259524825.1">
    <property type="nucleotide sequence ID" value="NZ_JANLCK010000001.1"/>
</dbReference>
<feature type="transmembrane region" description="Helical" evidence="2">
    <location>
        <begin position="51"/>
        <end position="71"/>
    </location>
</feature>
<evidence type="ECO:0000313" key="3">
    <source>
        <dbReference type="EMBL" id="MCS5724403.1"/>
    </source>
</evidence>
<feature type="region of interest" description="Disordered" evidence="1">
    <location>
        <begin position="80"/>
        <end position="106"/>
    </location>
</feature>
<evidence type="ECO:0000313" key="4">
    <source>
        <dbReference type="Proteomes" id="UP001165587"/>
    </source>
</evidence>
<name>A0AA42BVF8_9MICO</name>